<dbReference type="EMBL" id="PYMA01000001">
    <property type="protein sequence ID" value="PSW21961.1"/>
    <property type="molecule type" value="Genomic_DNA"/>
</dbReference>
<dbReference type="PROSITE" id="PS00216">
    <property type="entry name" value="SUGAR_TRANSPORT_1"/>
    <property type="match status" value="1"/>
</dbReference>
<dbReference type="InterPro" id="IPR004812">
    <property type="entry name" value="Efflux_drug-R_Bcr/CmlA"/>
</dbReference>
<dbReference type="InterPro" id="IPR020846">
    <property type="entry name" value="MFS_dom"/>
</dbReference>
<feature type="transmembrane region" description="Helical" evidence="8">
    <location>
        <begin position="281"/>
        <end position="306"/>
    </location>
</feature>
<accession>A0A2T3P0B5</accession>
<feature type="transmembrane region" description="Helical" evidence="8">
    <location>
        <begin position="318"/>
        <end position="339"/>
    </location>
</feature>
<dbReference type="Pfam" id="PF07690">
    <property type="entry name" value="MFS_1"/>
    <property type="match status" value="1"/>
</dbReference>
<comment type="similarity">
    <text evidence="2 8">Belongs to the major facilitator superfamily. Bcr/CmlA family.</text>
</comment>
<dbReference type="PROSITE" id="PS50850">
    <property type="entry name" value="MFS"/>
    <property type="match status" value="1"/>
</dbReference>
<keyword evidence="7 8" id="KW-0472">Membrane</keyword>
<proteinExistence type="inferred from homology"/>
<dbReference type="GO" id="GO:0042910">
    <property type="term" value="F:xenobiotic transmembrane transporter activity"/>
    <property type="evidence" value="ECO:0007669"/>
    <property type="project" value="InterPro"/>
</dbReference>
<dbReference type="OrthoDB" id="5670831at2"/>
<evidence type="ECO:0000256" key="8">
    <source>
        <dbReference type="RuleBase" id="RU365088"/>
    </source>
</evidence>
<name>A0A2T3P0B5_9GAMM</name>
<evidence type="ECO:0000256" key="1">
    <source>
        <dbReference type="ARBA" id="ARBA00004651"/>
    </source>
</evidence>
<dbReference type="InterPro" id="IPR036259">
    <property type="entry name" value="MFS_trans_sf"/>
</dbReference>
<protein>
    <recommendedName>
        <fullName evidence="8">Bcr/CflA family efflux transporter</fullName>
    </recommendedName>
</protein>
<organism evidence="10 11">
    <name type="scientific">Photobacterium sanctipauli</name>
    <dbReference type="NCBI Taxonomy" id="1342794"/>
    <lineage>
        <taxon>Bacteria</taxon>
        <taxon>Pseudomonadati</taxon>
        <taxon>Pseudomonadota</taxon>
        <taxon>Gammaproteobacteria</taxon>
        <taxon>Vibrionales</taxon>
        <taxon>Vibrionaceae</taxon>
        <taxon>Photobacterium</taxon>
    </lineage>
</organism>
<evidence type="ECO:0000256" key="2">
    <source>
        <dbReference type="ARBA" id="ARBA00006236"/>
    </source>
</evidence>
<evidence type="ECO:0000256" key="6">
    <source>
        <dbReference type="ARBA" id="ARBA00022989"/>
    </source>
</evidence>
<feature type="domain" description="Major facilitator superfamily (MFS) profile" evidence="9">
    <location>
        <begin position="1"/>
        <end position="372"/>
    </location>
</feature>
<dbReference type="CDD" id="cd17320">
    <property type="entry name" value="MFS_MdfA_MDR_like"/>
    <property type="match status" value="1"/>
</dbReference>
<comment type="caution">
    <text evidence="8">Lacks conserved residue(s) required for the propagation of feature annotation.</text>
</comment>
<feature type="transmembrane region" description="Helical" evidence="8">
    <location>
        <begin position="254"/>
        <end position="275"/>
    </location>
</feature>
<dbReference type="Gene3D" id="1.20.1720.10">
    <property type="entry name" value="Multidrug resistance protein D"/>
    <property type="match status" value="1"/>
</dbReference>
<dbReference type="PANTHER" id="PTHR43124">
    <property type="entry name" value="PURINE EFFLUX PUMP PBUE"/>
    <property type="match status" value="1"/>
</dbReference>
<dbReference type="GO" id="GO:1990961">
    <property type="term" value="P:xenobiotic detoxification by transmembrane export across the plasma membrane"/>
    <property type="evidence" value="ECO:0007669"/>
    <property type="project" value="InterPro"/>
</dbReference>
<dbReference type="InterPro" id="IPR005829">
    <property type="entry name" value="Sugar_transporter_CS"/>
</dbReference>
<feature type="transmembrane region" description="Helical" evidence="8">
    <location>
        <begin position="139"/>
        <end position="159"/>
    </location>
</feature>
<keyword evidence="11" id="KW-1185">Reference proteome</keyword>
<reference evidence="10 11" key="1">
    <citation type="submission" date="2018-01" db="EMBL/GenBank/DDBJ databases">
        <title>Whole genome sequencing of Histamine producing bacteria.</title>
        <authorList>
            <person name="Butler K."/>
        </authorList>
    </citation>
    <scope>NUCLEOTIDE SEQUENCE [LARGE SCALE GENOMIC DNA]</scope>
    <source>
        <strain evidence="10 11">DSM 100436</strain>
    </source>
</reference>
<keyword evidence="8" id="KW-0997">Cell inner membrane</keyword>
<dbReference type="GO" id="GO:0005886">
    <property type="term" value="C:plasma membrane"/>
    <property type="evidence" value="ECO:0007669"/>
    <property type="project" value="UniProtKB-SubCell"/>
</dbReference>
<keyword evidence="4" id="KW-1003">Cell membrane</keyword>
<dbReference type="SUPFAM" id="SSF103473">
    <property type="entry name" value="MFS general substrate transporter"/>
    <property type="match status" value="1"/>
</dbReference>
<feature type="transmembrane region" description="Helical" evidence="8">
    <location>
        <begin position="224"/>
        <end position="242"/>
    </location>
</feature>
<dbReference type="Proteomes" id="UP000241771">
    <property type="component" value="Unassembled WGS sequence"/>
</dbReference>
<comment type="caution">
    <text evidence="10">The sequence shown here is derived from an EMBL/GenBank/DDBJ whole genome shotgun (WGS) entry which is preliminary data.</text>
</comment>
<feature type="transmembrane region" description="Helical" evidence="8">
    <location>
        <begin position="23"/>
        <end position="42"/>
    </location>
</feature>
<sequence length="373" mass="40189">MSISIFLPSLPQMAEFFNVEYGIMQLSISGYIAMNAVVQFVIGPLSDRYGRRTMMLWSCVIFSLATLGCLLTDNAYVFLFFRTVQAVVISAGVIARAVVRDIADERDAASMIGYIMMGMSMVPMIGPTLGGFLGEWFGWQASFVLLLISGVAITILTFVDMGETAPQSRSSLIEQIKNYPSILKNQSFWAYCLITMFANGTFFLFLTGGPLIGSAVFEMTPSVFGLYFAFTPLGYLIGNYLSGRFSKHLGMQKMIGAGIALCFVGLIAILAMKYAGLTTPLIFFGLMAFVGLGNGLILPNATVGMLSVKPELVGSASGLGAAIMTGGGALLSTCASLVVYPGSGVVPMVWLMTATFVLVTILYFWCQRLKGKR</sequence>
<dbReference type="InterPro" id="IPR050189">
    <property type="entry name" value="MFS_Efflux_Transporters"/>
</dbReference>
<gene>
    <name evidence="10" type="ORF">C9I98_01470</name>
</gene>
<evidence type="ECO:0000256" key="5">
    <source>
        <dbReference type="ARBA" id="ARBA00022692"/>
    </source>
</evidence>
<dbReference type="NCBIfam" id="TIGR00710">
    <property type="entry name" value="efflux_Bcr_CflA"/>
    <property type="match status" value="1"/>
</dbReference>
<dbReference type="PANTHER" id="PTHR43124:SF3">
    <property type="entry name" value="CHLORAMPHENICOL EFFLUX PUMP RV0191"/>
    <property type="match status" value="1"/>
</dbReference>
<dbReference type="AlphaFoldDB" id="A0A2T3P0B5"/>
<keyword evidence="6 8" id="KW-1133">Transmembrane helix</keyword>
<evidence type="ECO:0000256" key="3">
    <source>
        <dbReference type="ARBA" id="ARBA00022448"/>
    </source>
</evidence>
<feature type="transmembrane region" description="Helical" evidence="8">
    <location>
        <begin position="54"/>
        <end position="73"/>
    </location>
</feature>
<comment type="subcellular location">
    <subcellularLocation>
        <location evidence="8">Cell inner membrane</location>
        <topology evidence="8">Multi-pass membrane protein</topology>
    </subcellularLocation>
    <subcellularLocation>
        <location evidence="1">Cell membrane</location>
        <topology evidence="1">Multi-pass membrane protein</topology>
    </subcellularLocation>
</comment>
<feature type="transmembrane region" description="Helical" evidence="8">
    <location>
        <begin position="188"/>
        <end position="212"/>
    </location>
</feature>
<feature type="transmembrane region" description="Helical" evidence="8">
    <location>
        <begin position="79"/>
        <end position="99"/>
    </location>
</feature>
<keyword evidence="5 8" id="KW-0812">Transmembrane</keyword>
<evidence type="ECO:0000256" key="4">
    <source>
        <dbReference type="ARBA" id="ARBA00022475"/>
    </source>
</evidence>
<feature type="transmembrane region" description="Helical" evidence="8">
    <location>
        <begin position="345"/>
        <end position="366"/>
    </location>
</feature>
<keyword evidence="3 8" id="KW-0813">Transport</keyword>
<feature type="transmembrane region" description="Helical" evidence="8">
    <location>
        <begin position="111"/>
        <end position="133"/>
    </location>
</feature>
<evidence type="ECO:0000313" key="11">
    <source>
        <dbReference type="Proteomes" id="UP000241771"/>
    </source>
</evidence>
<evidence type="ECO:0000313" key="10">
    <source>
        <dbReference type="EMBL" id="PSW21961.1"/>
    </source>
</evidence>
<dbReference type="InterPro" id="IPR011701">
    <property type="entry name" value="MFS"/>
</dbReference>
<evidence type="ECO:0000259" key="9">
    <source>
        <dbReference type="PROSITE" id="PS50850"/>
    </source>
</evidence>
<evidence type="ECO:0000256" key="7">
    <source>
        <dbReference type="ARBA" id="ARBA00023136"/>
    </source>
</evidence>